<evidence type="ECO:0000256" key="2">
    <source>
        <dbReference type="ARBA" id="ARBA00023002"/>
    </source>
</evidence>
<dbReference type="Pfam" id="PF13561">
    <property type="entry name" value="adh_short_C2"/>
    <property type="match status" value="1"/>
</dbReference>
<dbReference type="Proteomes" id="UP000186758">
    <property type="component" value="Unassembled WGS sequence"/>
</dbReference>
<dbReference type="PRINTS" id="PR00080">
    <property type="entry name" value="SDRFAMILY"/>
</dbReference>
<organism evidence="3 4">
    <name type="scientific">Faecalibaculum rodentium</name>
    <dbReference type="NCBI Taxonomy" id="1702221"/>
    <lineage>
        <taxon>Bacteria</taxon>
        <taxon>Bacillati</taxon>
        <taxon>Bacillota</taxon>
        <taxon>Erysipelotrichia</taxon>
        <taxon>Erysipelotrichales</taxon>
        <taxon>Erysipelotrichaceae</taxon>
        <taxon>Faecalibaculum</taxon>
    </lineage>
</organism>
<dbReference type="PANTHER" id="PTHR43180">
    <property type="entry name" value="3-OXOACYL-(ACYL-CARRIER-PROTEIN) REDUCTASE (AFU_ORTHOLOGUE AFUA_6G11210)"/>
    <property type="match status" value="1"/>
</dbReference>
<protein>
    <recommendedName>
        <fullName evidence="5">3-ketoacyl-ACP reductase</fullName>
    </recommendedName>
</protein>
<dbReference type="GO" id="GO:0016491">
    <property type="term" value="F:oxidoreductase activity"/>
    <property type="evidence" value="ECO:0007669"/>
    <property type="project" value="UniProtKB-KW"/>
</dbReference>
<dbReference type="InterPro" id="IPR002347">
    <property type="entry name" value="SDR_fam"/>
</dbReference>
<dbReference type="InterPro" id="IPR020904">
    <property type="entry name" value="Sc_DH/Rdtase_CS"/>
</dbReference>
<reference evidence="3 4" key="1">
    <citation type="submission" date="2016-11" db="EMBL/GenBank/DDBJ databases">
        <title>Description of two novel members of the family Erysipelotrichaceae: Ileibacterium lipovorans gen. nov., sp. nov. and Dubosiella newyorkensis, gen. nov., sp. nov.</title>
        <authorList>
            <person name="Cox L.M."/>
            <person name="Sohn J."/>
            <person name="Tyrrell K.L."/>
            <person name="Citron D.M."/>
            <person name="Lawson P.A."/>
            <person name="Patel N.B."/>
            <person name="Iizumi T."/>
            <person name="Perez-Perez G.I."/>
            <person name="Goldstein E.J."/>
            <person name="Blaser M.J."/>
        </authorList>
    </citation>
    <scope>NUCLEOTIDE SEQUENCE [LARGE SCALE GENOMIC DNA]</scope>
    <source>
        <strain evidence="3 4">NYU-BL-K8</strain>
    </source>
</reference>
<comment type="caution">
    <text evidence="3">The sequence shown here is derived from an EMBL/GenBank/DDBJ whole genome shotgun (WGS) entry which is preliminary data.</text>
</comment>
<dbReference type="FunFam" id="3.40.50.720:FF:000084">
    <property type="entry name" value="Short-chain dehydrogenase reductase"/>
    <property type="match status" value="1"/>
</dbReference>
<evidence type="ECO:0000256" key="1">
    <source>
        <dbReference type="ARBA" id="ARBA00006484"/>
    </source>
</evidence>
<dbReference type="InterPro" id="IPR036291">
    <property type="entry name" value="NAD(P)-bd_dom_sf"/>
</dbReference>
<dbReference type="NCBIfam" id="NF005559">
    <property type="entry name" value="PRK07231.1"/>
    <property type="match status" value="1"/>
</dbReference>
<evidence type="ECO:0000313" key="3">
    <source>
        <dbReference type="EMBL" id="OLU45042.1"/>
    </source>
</evidence>
<dbReference type="PRINTS" id="PR00081">
    <property type="entry name" value="GDHRDH"/>
</dbReference>
<dbReference type="Gene3D" id="3.40.50.720">
    <property type="entry name" value="NAD(P)-binding Rossmann-like Domain"/>
    <property type="match status" value="1"/>
</dbReference>
<evidence type="ECO:0000313" key="4">
    <source>
        <dbReference type="Proteomes" id="UP000186758"/>
    </source>
</evidence>
<dbReference type="CDD" id="cd05233">
    <property type="entry name" value="SDR_c"/>
    <property type="match status" value="1"/>
</dbReference>
<dbReference type="PROSITE" id="PS00061">
    <property type="entry name" value="ADH_SHORT"/>
    <property type="match status" value="1"/>
</dbReference>
<evidence type="ECO:0008006" key="5">
    <source>
        <dbReference type="Google" id="ProtNLM"/>
    </source>
</evidence>
<dbReference type="PANTHER" id="PTHR43180:SF66">
    <property type="entry name" value="SHORT-CHAIN DEHYDROGENASE_REDUCTASE FAMILY PROTEIN"/>
    <property type="match status" value="1"/>
</dbReference>
<dbReference type="GO" id="GO:0008206">
    <property type="term" value="P:bile acid metabolic process"/>
    <property type="evidence" value="ECO:0007669"/>
    <property type="project" value="UniProtKB-ARBA"/>
</dbReference>
<accession>A0A1Q9YK92</accession>
<dbReference type="EMBL" id="MPJZ01000053">
    <property type="protein sequence ID" value="OLU45042.1"/>
    <property type="molecule type" value="Genomic_DNA"/>
</dbReference>
<dbReference type="AlphaFoldDB" id="A0A1Q9YK92"/>
<dbReference type="SUPFAM" id="SSF51735">
    <property type="entry name" value="NAD(P)-binding Rossmann-fold domains"/>
    <property type="match status" value="1"/>
</dbReference>
<keyword evidence="2" id="KW-0560">Oxidoreductase</keyword>
<comment type="similarity">
    <text evidence="1">Belongs to the short-chain dehydrogenases/reductases (SDR) family.</text>
</comment>
<proteinExistence type="inferred from homology"/>
<name>A0A1Q9YK92_9FIRM</name>
<dbReference type="RefSeq" id="WP_075885347.1">
    <property type="nucleotide sequence ID" value="NZ_CAJTBG010000005.1"/>
</dbReference>
<sequence>MKLKDKSIVVTGASSGMGKAIVELFVKEGASVIAVARRKERLEALAESLKDEAGQVQVYAGDVSRREDCEGMIDAAIAAYGRLDILVNNAGVMDDMAPIAEASDEKFRQVMDVNVYGPMAAMRKAVQVFLEQGQGGNIINVSSVGASHQAAGPIYGASKAALNALSRNTAYMYKGEKIRVNVIAPGGINTEIATAMGRPNVNGYTRLGPVLQLSPAPGEATDIARCALFLASDDSAYISGDIIAVDGGWTSF</sequence>
<gene>
    <name evidence="3" type="ORF">BO223_05985</name>
</gene>